<organism evidence="7 8">
    <name type="scientific">Igneacidithiobacillus copahuensis</name>
    <dbReference type="NCBI Taxonomy" id="2724909"/>
    <lineage>
        <taxon>Bacteria</taxon>
        <taxon>Pseudomonadati</taxon>
        <taxon>Pseudomonadota</taxon>
        <taxon>Acidithiobacillia</taxon>
        <taxon>Acidithiobacillales</taxon>
        <taxon>Acidithiobacillaceae</taxon>
        <taxon>Igneacidithiobacillus</taxon>
    </lineage>
</organism>
<feature type="compositionally biased region" description="Basic and acidic residues" evidence="4">
    <location>
        <begin position="501"/>
        <end position="512"/>
    </location>
</feature>
<name>A0AAE3CKC8_9PROT</name>
<evidence type="ECO:0000256" key="1">
    <source>
        <dbReference type="ARBA" id="ARBA00010873"/>
    </source>
</evidence>
<evidence type="ECO:0000259" key="5">
    <source>
        <dbReference type="Pfam" id="PF03389"/>
    </source>
</evidence>
<feature type="region of interest" description="Disordered" evidence="4">
    <location>
        <begin position="148"/>
        <end position="168"/>
    </location>
</feature>
<dbReference type="RefSeq" id="WP_215885610.1">
    <property type="nucleotide sequence ID" value="NZ_JAAXYO010000143.1"/>
</dbReference>
<reference evidence="7" key="1">
    <citation type="journal article" date="2021" name="ISME J.">
        <title>Genomic evolution of the class Acidithiobacillia: deep-branching Proteobacteria living in extreme acidic conditions.</title>
        <authorList>
            <person name="Moya-Beltran A."/>
            <person name="Beard S."/>
            <person name="Rojas-Villalobos C."/>
            <person name="Issotta F."/>
            <person name="Gallardo Y."/>
            <person name="Ulloa R."/>
            <person name="Giaveno A."/>
            <person name="Degli Esposti M."/>
            <person name="Johnson D.B."/>
            <person name="Quatrini R."/>
        </authorList>
    </citation>
    <scope>NUCLEOTIDE SEQUENCE</scope>
    <source>
        <strain evidence="7">VAN18-1</strain>
    </source>
</reference>
<comment type="similarity">
    <text evidence="1">Belongs to the MobA/MobL family.</text>
</comment>
<protein>
    <submittedName>
        <fullName evidence="7">MobA/MobL family protein</fullName>
    </submittedName>
</protein>
<evidence type="ECO:0000313" key="8">
    <source>
        <dbReference type="Proteomes" id="UP001197378"/>
    </source>
</evidence>
<evidence type="ECO:0000256" key="4">
    <source>
        <dbReference type="SAM" id="MobiDB-lite"/>
    </source>
</evidence>
<dbReference type="EMBL" id="JAAXYO010000143">
    <property type="protein sequence ID" value="MBU2788345.1"/>
    <property type="molecule type" value="Genomic_DNA"/>
</dbReference>
<feature type="domain" description="MobA/MobL protein" evidence="5">
    <location>
        <begin position="45"/>
        <end position="219"/>
    </location>
</feature>
<gene>
    <name evidence="7" type="ORF">HFQ13_09045</name>
</gene>
<proteinExistence type="inferred from homology"/>
<feature type="region of interest" description="Disordered" evidence="4">
    <location>
        <begin position="501"/>
        <end position="544"/>
    </location>
</feature>
<feature type="domain" description="Large polyvalent protein-associated" evidence="6">
    <location>
        <begin position="419"/>
        <end position="495"/>
    </location>
</feature>
<dbReference type="InterPro" id="IPR040677">
    <property type="entry name" value="LPD7"/>
</dbReference>
<evidence type="ECO:0000256" key="2">
    <source>
        <dbReference type="ARBA" id="ARBA00022971"/>
    </source>
</evidence>
<evidence type="ECO:0000313" key="7">
    <source>
        <dbReference type="EMBL" id="MBU2788345.1"/>
    </source>
</evidence>
<evidence type="ECO:0000259" key="6">
    <source>
        <dbReference type="Pfam" id="PF18821"/>
    </source>
</evidence>
<dbReference type="Proteomes" id="UP001197378">
    <property type="component" value="Unassembled WGS sequence"/>
</dbReference>
<dbReference type="AlphaFoldDB" id="A0AAE3CKC8"/>
<dbReference type="Gene3D" id="3.30.930.30">
    <property type="match status" value="1"/>
</dbReference>
<dbReference type="Pfam" id="PF03389">
    <property type="entry name" value="MobA_MobL"/>
    <property type="match status" value="1"/>
</dbReference>
<dbReference type="InterPro" id="IPR005053">
    <property type="entry name" value="MobA_MobL"/>
</dbReference>
<feature type="coiled-coil region" evidence="3">
    <location>
        <begin position="265"/>
        <end position="360"/>
    </location>
</feature>
<comment type="caution">
    <text evidence="7">The sequence shown here is derived from an EMBL/GenBank/DDBJ whole genome shotgun (WGS) entry which is preliminary data.</text>
</comment>
<dbReference type="Pfam" id="PF18821">
    <property type="entry name" value="LPD7"/>
    <property type="match status" value="1"/>
</dbReference>
<evidence type="ECO:0000256" key="3">
    <source>
        <dbReference type="SAM" id="Coils"/>
    </source>
</evidence>
<keyword evidence="8" id="KW-1185">Reference proteome</keyword>
<keyword evidence="3" id="KW-0175">Coiled coil</keyword>
<keyword evidence="2" id="KW-0184">Conjugation</keyword>
<sequence length="544" mass="61646">MAIARLSVKVGKAGKAAGHAAYIARLGKYACRLERGEKLEATEAGNMPAWARSNPLAFWQAADAHERKNGSTYREFEIALPRELPPEARIALVRDFVRQEIGERHAYQWAIHTPTAADGGEQPHVHLMFSERQCDGIERDPEQYFRRYNPKSPEKGGAKKGYGPNAGKTLSRAERAKELKALRERWGDLCNAHLESAGVEQRIDMRSHAERGTGLEPERKQLPSEWRGQGRDNVIEFRQARAELLAARQELASAVPDASAEIISLEAERAKRAALEAQLEAERLAEEQRLAEAERRRDIQERAMLRHGYRTDSWEIQARWEWRQQGRELQRRAEEAIRQLEAEQARIEREAEEATAAQRAWSATEPWAPMIAGRGQKKTLWQEWRDQTLAERYGKEIAERAVEQNWYIRMRPDLGGLNIHDSQGRGIIDTGTIVKAENIEGDRDIPLMLELAKAKGWSALMIEGSDDFRLAAAAAALQKGFSLNDKELEKAARQRIEQERLAARKVAPREPDTIPNQTVLAEKPERPVASPARSHHGPDIGDEW</sequence>
<accession>A0AAE3CKC8</accession>